<dbReference type="EMBL" id="JACNIG010000140">
    <property type="protein sequence ID" value="MBC8431380.1"/>
    <property type="molecule type" value="Genomic_DNA"/>
</dbReference>
<sequence>MSDIDLQAGKINHEGEWLAVEDLKSKIQAKMDAGDMKFSNLATALEELNAAMENSHTIETKIVIPKADYEKLKELGGEDDDLGCVRKAVMAFLEIDAQATPASERAAAPEEKKKQAIRCAKCKAMIEILAGEVPAEIKCPECGTTGRIKAQKSETRHQDHFLG</sequence>
<comment type="caution">
    <text evidence="1">The sequence shown here is derived from an EMBL/GenBank/DDBJ whole genome shotgun (WGS) entry which is preliminary data.</text>
</comment>
<accession>A0A8J6NXA3</accession>
<organism evidence="1 2">
    <name type="scientific">Candidatus Desulfatibia vada</name>
    <dbReference type="NCBI Taxonomy" id="2841696"/>
    <lineage>
        <taxon>Bacteria</taxon>
        <taxon>Pseudomonadati</taxon>
        <taxon>Thermodesulfobacteriota</taxon>
        <taxon>Desulfobacteria</taxon>
        <taxon>Desulfobacterales</taxon>
        <taxon>Desulfobacterales incertae sedis</taxon>
        <taxon>Candidatus Desulfatibia</taxon>
    </lineage>
</organism>
<dbReference type="AlphaFoldDB" id="A0A8J6NXA3"/>
<protein>
    <submittedName>
        <fullName evidence="1">Uncharacterized protein</fullName>
    </submittedName>
</protein>
<name>A0A8J6NXA3_9BACT</name>
<dbReference type="Proteomes" id="UP000605201">
    <property type="component" value="Unassembled WGS sequence"/>
</dbReference>
<evidence type="ECO:0000313" key="2">
    <source>
        <dbReference type="Proteomes" id="UP000605201"/>
    </source>
</evidence>
<reference evidence="1 2" key="1">
    <citation type="submission" date="2020-08" db="EMBL/GenBank/DDBJ databases">
        <title>Bridging the membrane lipid divide: bacteria of the FCB group superphylum have the potential to synthesize archaeal ether lipids.</title>
        <authorList>
            <person name="Villanueva L."/>
            <person name="Von Meijenfeldt F.A.B."/>
            <person name="Westbye A.B."/>
            <person name="Yadav S."/>
            <person name="Hopmans E.C."/>
            <person name="Dutilh B.E."/>
            <person name="Sinninghe Damste J.S."/>
        </authorList>
    </citation>
    <scope>NUCLEOTIDE SEQUENCE [LARGE SCALE GENOMIC DNA]</scope>
    <source>
        <strain evidence="1">NIOZ-UU17</strain>
    </source>
</reference>
<proteinExistence type="predicted"/>
<evidence type="ECO:0000313" key="1">
    <source>
        <dbReference type="EMBL" id="MBC8431380.1"/>
    </source>
</evidence>
<gene>
    <name evidence="1" type="ORF">H8D96_05625</name>
</gene>